<dbReference type="RefSeq" id="WP_090755848.1">
    <property type="nucleotide sequence ID" value="NZ_FNGE01000009.1"/>
</dbReference>
<dbReference type="Gene3D" id="1.10.760.10">
    <property type="entry name" value="Cytochrome c-like domain"/>
    <property type="match status" value="1"/>
</dbReference>
<evidence type="ECO:0000256" key="4">
    <source>
        <dbReference type="ARBA" id="ARBA00022982"/>
    </source>
</evidence>
<gene>
    <name evidence="9" type="ORF">SAMN04487971_10964</name>
</gene>
<feature type="chain" id="PRO_5011707371" evidence="7">
    <location>
        <begin position="21"/>
        <end position="173"/>
    </location>
</feature>
<keyword evidence="3 6" id="KW-0479">Metal-binding</keyword>
<dbReference type="GO" id="GO:0046872">
    <property type="term" value="F:metal ion binding"/>
    <property type="evidence" value="ECO:0007669"/>
    <property type="project" value="UniProtKB-KW"/>
</dbReference>
<keyword evidence="2 6" id="KW-0349">Heme</keyword>
<dbReference type="AlphaFoldDB" id="A0A1G9JAQ4"/>
<dbReference type="GO" id="GO:0020037">
    <property type="term" value="F:heme binding"/>
    <property type="evidence" value="ECO:0007669"/>
    <property type="project" value="InterPro"/>
</dbReference>
<accession>A0A1G9JAQ4</accession>
<protein>
    <submittedName>
        <fullName evidence="9">Cytochrome c</fullName>
    </submittedName>
</protein>
<keyword evidence="4" id="KW-0249">Electron transport</keyword>
<sequence>MKTSLFATLATFALAMPALAQDAAGDPAKGEAEFKKCKACHMIQAPDGTDIVKGGKTGPNLYGVVGRPYAAEEGYKYGEGLIELAEKNPDQVWDAAHLIEYITDPTAYVKEYTGDTAAKSKMTFKLAKNQADVVAFLAQHSPDAGAAADGDAAAAAAPAAGGDAAAAAPAATN</sequence>
<evidence type="ECO:0000256" key="1">
    <source>
        <dbReference type="ARBA" id="ARBA00022448"/>
    </source>
</evidence>
<keyword evidence="1" id="KW-0813">Transport</keyword>
<proteinExistence type="predicted"/>
<reference evidence="10" key="1">
    <citation type="submission" date="2016-10" db="EMBL/GenBank/DDBJ databases">
        <authorList>
            <person name="Varghese N."/>
            <person name="Submissions S."/>
        </authorList>
    </citation>
    <scope>NUCLEOTIDE SEQUENCE [LARGE SCALE GENOMIC DNA]</scope>
    <source>
        <strain evidence="10">CGMCC 1.7655</strain>
    </source>
</reference>
<dbReference type="GO" id="GO:0009055">
    <property type="term" value="F:electron transfer activity"/>
    <property type="evidence" value="ECO:0007669"/>
    <property type="project" value="InterPro"/>
</dbReference>
<evidence type="ECO:0000313" key="10">
    <source>
        <dbReference type="Proteomes" id="UP000199555"/>
    </source>
</evidence>
<dbReference type="InterPro" id="IPR036909">
    <property type="entry name" value="Cyt_c-like_dom_sf"/>
</dbReference>
<dbReference type="PANTHER" id="PTHR11961">
    <property type="entry name" value="CYTOCHROME C"/>
    <property type="match status" value="1"/>
</dbReference>
<evidence type="ECO:0000256" key="6">
    <source>
        <dbReference type="PROSITE-ProRule" id="PRU00433"/>
    </source>
</evidence>
<keyword evidence="5 6" id="KW-0408">Iron</keyword>
<dbReference type="PROSITE" id="PS51007">
    <property type="entry name" value="CYTC"/>
    <property type="match status" value="1"/>
</dbReference>
<evidence type="ECO:0000256" key="3">
    <source>
        <dbReference type="ARBA" id="ARBA00022723"/>
    </source>
</evidence>
<evidence type="ECO:0000256" key="5">
    <source>
        <dbReference type="ARBA" id="ARBA00023004"/>
    </source>
</evidence>
<name>A0A1G9JAQ4_9RHOB</name>
<dbReference type="Proteomes" id="UP000199555">
    <property type="component" value="Unassembled WGS sequence"/>
</dbReference>
<evidence type="ECO:0000313" key="9">
    <source>
        <dbReference type="EMBL" id="SDL34697.1"/>
    </source>
</evidence>
<dbReference type="EMBL" id="FNGE01000009">
    <property type="protein sequence ID" value="SDL34697.1"/>
    <property type="molecule type" value="Genomic_DNA"/>
</dbReference>
<evidence type="ECO:0000259" key="8">
    <source>
        <dbReference type="PROSITE" id="PS51007"/>
    </source>
</evidence>
<feature type="signal peptide" evidence="7">
    <location>
        <begin position="1"/>
        <end position="20"/>
    </location>
</feature>
<dbReference type="OrthoDB" id="9805828at2"/>
<keyword evidence="10" id="KW-1185">Reference proteome</keyword>
<dbReference type="STRING" id="525640.SAMN04487971_10964"/>
<dbReference type="InterPro" id="IPR009056">
    <property type="entry name" value="Cyt_c-like_dom"/>
</dbReference>
<evidence type="ECO:0000256" key="7">
    <source>
        <dbReference type="SAM" id="SignalP"/>
    </source>
</evidence>
<keyword evidence="7" id="KW-0732">Signal</keyword>
<feature type="domain" description="Cytochrome c" evidence="8">
    <location>
        <begin position="25"/>
        <end position="141"/>
    </location>
</feature>
<dbReference type="SUPFAM" id="SSF46626">
    <property type="entry name" value="Cytochrome c"/>
    <property type="match status" value="1"/>
</dbReference>
<evidence type="ECO:0000256" key="2">
    <source>
        <dbReference type="ARBA" id="ARBA00022617"/>
    </source>
</evidence>
<dbReference type="InterPro" id="IPR002327">
    <property type="entry name" value="Cyt_c_1A/1B"/>
</dbReference>
<organism evidence="9 10">
    <name type="scientific">Paracoccus chinensis</name>
    <dbReference type="NCBI Taxonomy" id="525640"/>
    <lineage>
        <taxon>Bacteria</taxon>
        <taxon>Pseudomonadati</taxon>
        <taxon>Pseudomonadota</taxon>
        <taxon>Alphaproteobacteria</taxon>
        <taxon>Rhodobacterales</taxon>
        <taxon>Paracoccaceae</taxon>
        <taxon>Paracoccus</taxon>
    </lineage>
</organism>